<dbReference type="AlphaFoldDB" id="A0ABC8KJK7"/>
<evidence type="ECO:0000313" key="2">
    <source>
        <dbReference type="EMBL" id="CAH8359351.1"/>
    </source>
</evidence>
<dbReference type="PANTHER" id="PTHR35475:SF1">
    <property type="entry name" value="WD REPEAT PROTEIN"/>
    <property type="match status" value="1"/>
</dbReference>
<keyword evidence="1" id="KW-1133">Transmembrane helix</keyword>
<evidence type="ECO:0000256" key="1">
    <source>
        <dbReference type="SAM" id="Phobius"/>
    </source>
</evidence>
<keyword evidence="1" id="KW-0472">Membrane</keyword>
<organism evidence="2 3">
    <name type="scientific">Eruca vesicaria subsp. sativa</name>
    <name type="common">Garden rocket</name>
    <name type="synonym">Eruca sativa</name>
    <dbReference type="NCBI Taxonomy" id="29727"/>
    <lineage>
        <taxon>Eukaryota</taxon>
        <taxon>Viridiplantae</taxon>
        <taxon>Streptophyta</taxon>
        <taxon>Embryophyta</taxon>
        <taxon>Tracheophyta</taxon>
        <taxon>Spermatophyta</taxon>
        <taxon>Magnoliopsida</taxon>
        <taxon>eudicotyledons</taxon>
        <taxon>Gunneridae</taxon>
        <taxon>Pentapetalae</taxon>
        <taxon>rosids</taxon>
        <taxon>malvids</taxon>
        <taxon>Brassicales</taxon>
        <taxon>Brassicaceae</taxon>
        <taxon>Brassiceae</taxon>
        <taxon>Eruca</taxon>
    </lineage>
</organism>
<keyword evidence="3" id="KW-1185">Reference proteome</keyword>
<accession>A0ABC8KJK7</accession>
<feature type="transmembrane region" description="Helical" evidence="1">
    <location>
        <begin position="115"/>
        <end position="133"/>
    </location>
</feature>
<keyword evidence="1" id="KW-0812">Transmembrane</keyword>
<sequence>MQETAPLLDDSQTGGQSATTKVPEVEIHLFLTGRGLDPIHVFKWNLGGEEQNQLEVGPILVKYGLKTIFAFTVDYGRGVCVPIKFNPRNGRSLLTYRDGTLVHIIAEPENPVSKTIQRIVIGAVFATLLNTFLVRHPPAWIKNNFSIQDLPMWVLVCIMIVLIILRKRSRDIYRKFGWCH</sequence>
<proteinExistence type="predicted"/>
<feature type="transmembrane region" description="Helical" evidence="1">
    <location>
        <begin position="145"/>
        <end position="165"/>
    </location>
</feature>
<dbReference type="PANTHER" id="PTHR35475">
    <property type="entry name" value="WD REPEAT PROTEIN"/>
    <property type="match status" value="1"/>
</dbReference>
<evidence type="ECO:0000313" key="3">
    <source>
        <dbReference type="Proteomes" id="UP001642260"/>
    </source>
</evidence>
<gene>
    <name evidence="2" type="ORF">ERUC_LOCUS25107</name>
</gene>
<dbReference type="Proteomes" id="UP001642260">
    <property type="component" value="Unassembled WGS sequence"/>
</dbReference>
<name>A0ABC8KJK7_ERUVS</name>
<dbReference type="EMBL" id="CAKOAT010264042">
    <property type="protein sequence ID" value="CAH8359351.1"/>
    <property type="molecule type" value="Genomic_DNA"/>
</dbReference>
<reference evidence="2 3" key="1">
    <citation type="submission" date="2022-03" db="EMBL/GenBank/DDBJ databases">
        <authorList>
            <person name="Macdonald S."/>
            <person name="Ahmed S."/>
            <person name="Newling K."/>
        </authorList>
    </citation>
    <scope>NUCLEOTIDE SEQUENCE [LARGE SCALE GENOMIC DNA]</scope>
</reference>
<protein>
    <submittedName>
        <fullName evidence="2">Uncharacterized protein</fullName>
    </submittedName>
</protein>
<comment type="caution">
    <text evidence="2">The sequence shown here is derived from an EMBL/GenBank/DDBJ whole genome shotgun (WGS) entry which is preliminary data.</text>
</comment>